<keyword evidence="5" id="KW-1185">Reference proteome</keyword>
<dbReference type="EMBL" id="JAOQJZ010000003">
    <property type="protein sequence ID" value="MCU6705237.1"/>
    <property type="molecule type" value="Genomic_DNA"/>
</dbReference>
<reference evidence="4 5" key="1">
    <citation type="journal article" date="2021" name="ISME Commun">
        <title>Automated analysis of genomic sequences facilitates high-throughput and comprehensive description of bacteria.</title>
        <authorList>
            <person name="Hitch T.C.A."/>
        </authorList>
    </citation>
    <scope>NUCLEOTIDE SEQUENCE [LARGE SCALE GENOMIC DNA]</scope>
    <source>
        <strain evidence="4 5">Sanger_31</strain>
    </source>
</reference>
<dbReference type="RefSeq" id="WP_022286629.1">
    <property type="nucleotide sequence ID" value="NZ_JAOQJZ010000003.1"/>
</dbReference>
<evidence type="ECO:0000313" key="4">
    <source>
        <dbReference type="EMBL" id="MCU6705237.1"/>
    </source>
</evidence>
<organism evidence="4 5">
    <name type="scientific">Hominimerdicola aceti</name>
    <dbReference type="NCBI Taxonomy" id="2981726"/>
    <lineage>
        <taxon>Bacteria</taxon>
        <taxon>Bacillati</taxon>
        <taxon>Bacillota</taxon>
        <taxon>Clostridia</taxon>
        <taxon>Eubacteriales</taxon>
        <taxon>Oscillospiraceae</taxon>
        <taxon>Hominimerdicola</taxon>
    </lineage>
</organism>
<accession>A0AAE3LK11</accession>
<keyword evidence="1" id="KW-0812">Transmembrane</keyword>
<feature type="transmembrane region" description="Helical" evidence="1">
    <location>
        <begin position="184"/>
        <end position="204"/>
    </location>
</feature>
<keyword evidence="2" id="KW-0732">Signal</keyword>
<proteinExistence type="predicted"/>
<feature type="chain" id="PRO_5041991426" description="Carbohydrate binding module 65 domain-containing protein" evidence="2">
    <location>
        <begin position="28"/>
        <end position="238"/>
    </location>
</feature>
<name>A0AAE3LK11_9FIRM</name>
<dbReference type="Gene3D" id="2.60.120.1070">
    <property type="match status" value="1"/>
</dbReference>
<comment type="caution">
    <text evidence="4">The sequence shown here is derived from an EMBL/GenBank/DDBJ whole genome shotgun (WGS) entry which is preliminary data.</text>
</comment>
<evidence type="ECO:0000259" key="3">
    <source>
        <dbReference type="Pfam" id="PF18259"/>
    </source>
</evidence>
<evidence type="ECO:0000256" key="2">
    <source>
        <dbReference type="SAM" id="SignalP"/>
    </source>
</evidence>
<dbReference type="PROSITE" id="PS51257">
    <property type="entry name" value="PROKAR_LIPOPROTEIN"/>
    <property type="match status" value="1"/>
</dbReference>
<keyword evidence="1" id="KW-0472">Membrane</keyword>
<protein>
    <recommendedName>
        <fullName evidence="3">Carbohydrate binding module 65 domain-containing protein</fullName>
    </recommendedName>
</protein>
<dbReference type="Proteomes" id="UP001208131">
    <property type="component" value="Unassembled WGS sequence"/>
</dbReference>
<dbReference type="Pfam" id="PF18259">
    <property type="entry name" value="CBM65_1"/>
    <property type="match status" value="1"/>
</dbReference>
<keyword evidence="1" id="KW-1133">Transmembrane helix</keyword>
<sequence>MKKFLSVAMSAIIACASIFSCTLTAFAENAETEDVTIDCSSAATCSNWEQSITVDQATFNATRLTKDSEIIVTFKSEEINEKAGNKYNAELIFQSWDNTTTSVAQDGAVWAKIAPVKFDDSSATYDFESIATAYGTDDFSQVYNIIIGATDRAKITVTGITVTNCKTKTYAEKEEKDSKGTNPIIIVIAVIAGIAIAVVVIVIIMNKKSSEAFDVSTGKFVDKKNLFDEPKNGEDEKK</sequence>
<dbReference type="AlphaFoldDB" id="A0AAE3LK11"/>
<dbReference type="InterPro" id="IPR040877">
    <property type="entry name" value="CBM65_1"/>
</dbReference>
<evidence type="ECO:0000256" key="1">
    <source>
        <dbReference type="SAM" id="Phobius"/>
    </source>
</evidence>
<feature type="domain" description="Carbohydrate binding module 65" evidence="3">
    <location>
        <begin position="39"/>
        <end position="160"/>
    </location>
</feature>
<feature type="signal peptide" evidence="2">
    <location>
        <begin position="1"/>
        <end position="27"/>
    </location>
</feature>
<gene>
    <name evidence="4" type="ORF">OCV57_04755</name>
</gene>
<evidence type="ECO:0000313" key="5">
    <source>
        <dbReference type="Proteomes" id="UP001208131"/>
    </source>
</evidence>